<dbReference type="KEGG" id="saqt:GJV85_12765"/>
<evidence type="ECO:0000256" key="1">
    <source>
        <dbReference type="SAM" id="Coils"/>
    </source>
</evidence>
<keyword evidence="5" id="KW-1185">Reference proteome</keyword>
<name>A0A975B2A9_9BACT</name>
<feature type="transmembrane region" description="Helical" evidence="2">
    <location>
        <begin position="39"/>
        <end position="55"/>
    </location>
</feature>
<dbReference type="EMBL" id="CP046072">
    <property type="protein sequence ID" value="QSZ42941.1"/>
    <property type="molecule type" value="Genomic_DNA"/>
</dbReference>
<feature type="transmembrane region" description="Helical" evidence="2">
    <location>
        <begin position="80"/>
        <end position="97"/>
    </location>
</feature>
<feature type="coiled-coil region" evidence="1">
    <location>
        <begin position="168"/>
        <end position="202"/>
    </location>
</feature>
<keyword evidence="2" id="KW-0812">Transmembrane</keyword>
<dbReference type="InterPro" id="IPR019251">
    <property type="entry name" value="DUF2231_TM"/>
</dbReference>
<gene>
    <name evidence="4" type="ORF">GJV85_12765</name>
</gene>
<protein>
    <recommendedName>
        <fullName evidence="3">DUF2231 domain-containing protein</fullName>
    </recommendedName>
</protein>
<feature type="transmembrane region" description="Helical" evidence="2">
    <location>
        <begin position="6"/>
        <end position="27"/>
    </location>
</feature>
<keyword evidence="1" id="KW-0175">Coiled coil</keyword>
<organism evidence="4 5">
    <name type="scientific">Sulfurimonas aquatica</name>
    <dbReference type="NCBI Taxonomy" id="2672570"/>
    <lineage>
        <taxon>Bacteria</taxon>
        <taxon>Pseudomonadati</taxon>
        <taxon>Campylobacterota</taxon>
        <taxon>Epsilonproteobacteria</taxon>
        <taxon>Campylobacterales</taxon>
        <taxon>Sulfurimonadaceae</taxon>
        <taxon>Sulfurimonas</taxon>
    </lineage>
</organism>
<evidence type="ECO:0000256" key="2">
    <source>
        <dbReference type="SAM" id="Phobius"/>
    </source>
</evidence>
<feature type="domain" description="DUF2231" evidence="3">
    <location>
        <begin position="3"/>
        <end position="137"/>
    </location>
</feature>
<dbReference type="RefSeq" id="WP_207561754.1">
    <property type="nucleotide sequence ID" value="NZ_CP046072.1"/>
</dbReference>
<evidence type="ECO:0000313" key="5">
    <source>
        <dbReference type="Proteomes" id="UP000671852"/>
    </source>
</evidence>
<evidence type="ECO:0000313" key="4">
    <source>
        <dbReference type="EMBL" id="QSZ42941.1"/>
    </source>
</evidence>
<reference evidence="4" key="2">
    <citation type="submission" date="2021-04" db="EMBL/GenBank/DDBJ databases">
        <title>Isolation and characterization of a novel species of the genus Sulfurimonas.</title>
        <authorList>
            <person name="Fukui M."/>
        </authorList>
    </citation>
    <scope>NUCLEOTIDE SEQUENCE</scope>
    <source>
        <strain evidence="4">H1576</strain>
    </source>
</reference>
<evidence type="ECO:0000259" key="3">
    <source>
        <dbReference type="Pfam" id="PF09990"/>
    </source>
</evidence>
<keyword evidence="2" id="KW-0472">Membrane</keyword>
<feature type="transmembrane region" description="Helical" evidence="2">
    <location>
        <begin position="104"/>
        <end position="123"/>
    </location>
</feature>
<keyword evidence="2" id="KW-1133">Transmembrane helix</keyword>
<dbReference type="Pfam" id="PF09990">
    <property type="entry name" value="DUF2231"/>
    <property type="match status" value="1"/>
</dbReference>
<accession>A0A975B2A9</accession>
<dbReference type="AlphaFoldDB" id="A0A975B2A9"/>
<proteinExistence type="predicted"/>
<reference evidence="4" key="1">
    <citation type="submission" date="2019-11" db="EMBL/GenBank/DDBJ databases">
        <authorList>
            <person name="Kojima H."/>
        </authorList>
    </citation>
    <scope>NUCLEOTIDE SEQUENCE</scope>
    <source>
        <strain evidence="4">H1576</strain>
    </source>
</reference>
<dbReference type="Proteomes" id="UP000671852">
    <property type="component" value="Chromosome"/>
</dbReference>
<sequence>MMLHPATVHFAMVLPVVASVFGIIYLIKKDKMSAQLSSLSTLVAAFAMIVAWYTGSEAGPQIYDYLSEAGQHELIEHKELGLYLAIALSIVAILKILGCKMQKFFIEAISIILLLLITATTFLQGKDGGEIVYEHGMPFKAYMIEDSLNEAQVNAEEEEDPEAKVEIYEETIEDIKLLSQEVNELYSDKSSAEESQEEEKEEE</sequence>